<reference evidence="4 5" key="1">
    <citation type="journal article" date="2018" name="Gigascience">
        <title>Genomes of trombidid mites reveal novel predicted allergens and laterally-transferred genes associated with secondary metabolism.</title>
        <authorList>
            <person name="Dong X."/>
            <person name="Chaisiri K."/>
            <person name="Xia D."/>
            <person name="Armstrong S.D."/>
            <person name="Fang Y."/>
            <person name="Donnelly M.J."/>
            <person name="Kadowaki T."/>
            <person name="McGarry J.W."/>
            <person name="Darby A.C."/>
            <person name="Makepeace B.L."/>
        </authorList>
    </citation>
    <scope>NUCLEOTIDE SEQUENCE [LARGE SCALE GENOMIC DNA]</scope>
    <source>
        <strain evidence="4">UoL-WK</strain>
    </source>
</reference>
<proteinExistence type="predicted"/>
<evidence type="ECO:0000313" key="4">
    <source>
        <dbReference type="EMBL" id="RWS01720.1"/>
    </source>
</evidence>
<sequence>RQEEDGVDDESRSTSCDFGSGSQLQWCSWSSSVDTHPNIRWMTGFGAQSYYLGGPLKDHTASDAM</sequence>
<organism evidence="4 5">
    <name type="scientific">Dinothrombium tinctorium</name>
    <dbReference type="NCBI Taxonomy" id="1965070"/>
    <lineage>
        <taxon>Eukaryota</taxon>
        <taxon>Metazoa</taxon>
        <taxon>Ecdysozoa</taxon>
        <taxon>Arthropoda</taxon>
        <taxon>Chelicerata</taxon>
        <taxon>Arachnida</taxon>
        <taxon>Acari</taxon>
        <taxon>Acariformes</taxon>
        <taxon>Trombidiformes</taxon>
        <taxon>Prostigmata</taxon>
        <taxon>Anystina</taxon>
        <taxon>Parasitengona</taxon>
        <taxon>Trombidioidea</taxon>
        <taxon>Trombidiidae</taxon>
        <taxon>Dinothrombium</taxon>
    </lineage>
</organism>
<evidence type="ECO:0000259" key="2">
    <source>
        <dbReference type="PROSITE" id="PS50060"/>
    </source>
</evidence>
<dbReference type="EMBL" id="NCKU01008726">
    <property type="protein sequence ID" value="RWS01720.1"/>
    <property type="molecule type" value="Genomic_DNA"/>
</dbReference>
<evidence type="ECO:0000313" key="3">
    <source>
        <dbReference type="EMBL" id="RWS00848.1"/>
    </source>
</evidence>
<feature type="non-terminal residue" evidence="4">
    <location>
        <position position="1"/>
    </location>
</feature>
<dbReference type="OrthoDB" id="409956at2759"/>
<evidence type="ECO:0000313" key="5">
    <source>
        <dbReference type="Proteomes" id="UP000285301"/>
    </source>
</evidence>
<dbReference type="InterPro" id="IPR000998">
    <property type="entry name" value="MAM_dom"/>
</dbReference>
<comment type="caution">
    <text evidence="4">The sequence shown here is derived from an EMBL/GenBank/DDBJ whole genome shotgun (WGS) entry which is preliminary data.</text>
</comment>
<accession>A0A443QFD4</accession>
<feature type="domain" description="MAM" evidence="2">
    <location>
        <begin position="14"/>
        <end position="65"/>
    </location>
</feature>
<dbReference type="Proteomes" id="UP000285301">
    <property type="component" value="Unassembled WGS sequence"/>
</dbReference>
<keyword evidence="5" id="KW-1185">Reference proteome</keyword>
<name>A0A443QFD4_9ACAR</name>
<dbReference type="Gene3D" id="2.60.120.200">
    <property type="match status" value="1"/>
</dbReference>
<dbReference type="AlphaFoldDB" id="A0A443QFD4"/>
<reference evidence="4" key="2">
    <citation type="submission" date="2018-11" db="EMBL/GenBank/DDBJ databases">
        <title>Trombidioid mite genomics.</title>
        <authorList>
            <person name="Dong X."/>
        </authorList>
    </citation>
    <scope>NUCLEOTIDE SEQUENCE</scope>
    <source>
        <strain evidence="4">UoL-WK</strain>
    </source>
</reference>
<protein>
    <submittedName>
        <fullName evidence="4">MAM domain-containing protein 4-like protein</fullName>
    </submittedName>
</protein>
<evidence type="ECO:0000256" key="1">
    <source>
        <dbReference type="SAM" id="MobiDB-lite"/>
    </source>
</evidence>
<gene>
    <name evidence="4" type="ORF">B4U79_04200</name>
    <name evidence="3" type="ORF">B4U79_13197</name>
</gene>
<dbReference type="EMBL" id="NCKU01010366">
    <property type="protein sequence ID" value="RWS00848.1"/>
    <property type="molecule type" value="Genomic_DNA"/>
</dbReference>
<dbReference type="PROSITE" id="PS50060">
    <property type="entry name" value="MAM_2"/>
    <property type="match status" value="1"/>
</dbReference>
<feature type="non-terminal residue" evidence="4">
    <location>
        <position position="65"/>
    </location>
</feature>
<feature type="region of interest" description="Disordered" evidence="1">
    <location>
        <begin position="1"/>
        <end position="21"/>
    </location>
</feature>
<dbReference type="GO" id="GO:0016020">
    <property type="term" value="C:membrane"/>
    <property type="evidence" value="ECO:0007669"/>
    <property type="project" value="InterPro"/>
</dbReference>